<dbReference type="GeneID" id="18504604"/>
<evidence type="ECO:0000313" key="1">
    <source>
        <dbReference type="EMBL" id="AHB80442.1"/>
    </source>
</evidence>
<sequence>MAANYSFERGKYGVFPGTIIAFSRTLEGNDPNGTDYRNYIPAGYLRCDGKIFSGIEYPNLKQILGVGENSKFRKPDTTLEEDVAANESGGTFQLPDLGAKYIQANSASGVYTAVTVADEDNNEIPRVGIETDLSLNRGTSVTVNYSGSMAIPQTELDFLSNQNFGTTLGVVTDQINVVDTSYLSHGHFSNLPVWAYDNDEDYSTNMSISDSSPELQSINSVGIIGQVTPIAGSQTLAVHQHVIQRSFPNRNTEAYIPSTDVDAFNVTTAVTLSAKKTLKMDDIVPTYILVEYLIKY</sequence>
<dbReference type="InterPro" id="IPR037053">
    <property type="entry name" value="Phage_tail_collar_dom_sf"/>
</dbReference>
<name>V5USF4_9CAUD</name>
<dbReference type="OrthoDB" id="10330at10239"/>
<proteinExistence type="predicted"/>
<dbReference type="KEGG" id="vg:18504604"/>
<accession>V5USF4</accession>
<protein>
    <submittedName>
        <fullName evidence="1">Virion structural protein</fullName>
    </submittedName>
</protein>
<evidence type="ECO:0000313" key="2">
    <source>
        <dbReference type="Proteomes" id="UP000018808"/>
    </source>
</evidence>
<dbReference type="RefSeq" id="YP_009008162.1">
    <property type="nucleotide sequence ID" value="NC_023587.1"/>
</dbReference>
<dbReference type="Gene3D" id="3.90.1340.10">
    <property type="entry name" value="Phage tail collar domain"/>
    <property type="match status" value="1"/>
</dbReference>
<dbReference type="SUPFAM" id="SSF88874">
    <property type="entry name" value="Receptor-binding domain of short tail fibre protein gp12"/>
    <property type="match status" value="1"/>
</dbReference>
<reference evidence="1 2" key="1">
    <citation type="journal article" date="2014" name="Nature">
        <title>Viral tagging reveals discrete populations in Synechococcus viral genome sequence space.</title>
        <authorList>
            <person name="Deng L."/>
            <person name="Ignacio Espinoza J.C."/>
            <person name="Gregory A.C."/>
            <person name="Poulos B.T."/>
            <person name="Weitz J.S."/>
            <person name="Hugenholtz P."/>
            <person name="Sullivan M.B."/>
        </authorList>
    </citation>
    <scope>NUCLEOTIDE SEQUENCE [LARGE SCALE GENOMIC DNA]</scope>
</reference>
<keyword evidence="2" id="KW-1185">Reference proteome</keyword>
<dbReference type="Proteomes" id="UP000018808">
    <property type="component" value="Segment"/>
</dbReference>
<gene>
    <name evidence="1" type="ORF">S-MbCM7_028</name>
</gene>
<dbReference type="EMBL" id="KF156338">
    <property type="protein sequence ID" value="AHB80442.1"/>
    <property type="molecule type" value="Genomic_DNA"/>
</dbReference>
<organism evidence="1 2">
    <name type="scientific">Synechococcus phage ACG-2014h</name>
    <dbReference type="NCBI Taxonomy" id="1340810"/>
    <lineage>
        <taxon>Viruses</taxon>
        <taxon>Duplodnaviria</taxon>
        <taxon>Heunggongvirae</taxon>
        <taxon>Uroviricota</taxon>
        <taxon>Caudoviricetes</taxon>
        <taxon>Pantevenvirales</taxon>
        <taxon>Kyanoviridae</taxon>
        <taxon>Sedonavirus</taxon>
        <taxon>Sedonavirus tusconh</taxon>
    </lineage>
</organism>